<accession>A0A849I1K5</accession>
<keyword evidence="1" id="KW-0812">Transmembrane</keyword>
<proteinExistence type="predicted"/>
<dbReference type="PANTHER" id="PTHR42941">
    <property type="entry name" value="SLL1037 PROTEIN"/>
    <property type="match status" value="1"/>
</dbReference>
<keyword evidence="1" id="KW-0472">Membrane</keyword>
<dbReference type="Pfam" id="PF16868">
    <property type="entry name" value="NMT1_3"/>
    <property type="match status" value="1"/>
</dbReference>
<evidence type="ECO:0000313" key="2">
    <source>
        <dbReference type="EMBL" id="NNM73666.1"/>
    </source>
</evidence>
<comment type="caution">
    <text evidence="2">The sequence shown here is derived from an EMBL/GenBank/DDBJ whole genome shotgun (WGS) entry which is preliminary data.</text>
</comment>
<keyword evidence="3" id="KW-1185">Reference proteome</keyword>
<dbReference type="EMBL" id="JABEPP010000004">
    <property type="protein sequence ID" value="NNM73666.1"/>
    <property type="molecule type" value="Genomic_DNA"/>
</dbReference>
<dbReference type="InterPro" id="IPR011852">
    <property type="entry name" value="TRAP_TAXI"/>
</dbReference>
<dbReference type="Gene3D" id="3.40.190.10">
    <property type="entry name" value="Periplasmic binding protein-like II"/>
    <property type="match status" value="2"/>
</dbReference>
<dbReference type="Proteomes" id="UP000564885">
    <property type="component" value="Unassembled WGS sequence"/>
</dbReference>
<dbReference type="PANTHER" id="PTHR42941:SF1">
    <property type="entry name" value="SLL1037 PROTEIN"/>
    <property type="match status" value="1"/>
</dbReference>
<dbReference type="RefSeq" id="WP_171219164.1">
    <property type="nucleotide sequence ID" value="NZ_JABEPP010000004.1"/>
</dbReference>
<feature type="transmembrane region" description="Helical" evidence="1">
    <location>
        <begin position="326"/>
        <end position="345"/>
    </location>
</feature>
<gene>
    <name evidence="2" type="ORF">HJG44_14855</name>
</gene>
<sequence>MRRTTLLSLAALLLMLGASLVAWRLISAPTVLRVAVGPLASEDARLVAAAGQYLAREHEALRLKIVATEGEAESARALDEGRADLAVVRTDVAMPEKAQAVAILHRDAVVIVAPPTRGIATISDLRDRTVGIVRRMPANLRLLELLLAHYELPKESVRTMMLDGPEQVEAALRSGQIDAALAVGTVTGRTVIATVTAVTAAGDGAGPVFLAVGEAEAIAQPSPHHDTFDIVRGAFGGTPPRPTDTVKTLGVNHVLVAATSLPDADVSELTRLLFTLRPVIARDIPLANRIEAPELENGPSTLTVHPGAVAYYEDEVLSFFDRYSDWFYLGLFAVSILGSGLAWIASQAFTHQRASTLSLLDRVLEIVRQARTADRLSELDELERETDDILGVALTHAGTGRLDQHGVSAFTLGLDQARHAIAERRRALGRSRQRLGRAAE</sequence>
<dbReference type="SUPFAM" id="SSF53850">
    <property type="entry name" value="Periplasmic binding protein-like II"/>
    <property type="match status" value="1"/>
</dbReference>
<evidence type="ECO:0000313" key="3">
    <source>
        <dbReference type="Proteomes" id="UP000564885"/>
    </source>
</evidence>
<protein>
    <submittedName>
        <fullName evidence="2">TAXI family TRAP transporter solute-binding subunit</fullName>
    </submittedName>
</protein>
<evidence type="ECO:0000256" key="1">
    <source>
        <dbReference type="SAM" id="Phobius"/>
    </source>
</evidence>
<organism evidence="2 3">
    <name type="scientific">Enterovirga aerilata</name>
    <dbReference type="NCBI Taxonomy" id="2730920"/>
    <lineage>
        <taxon>Bacteria</taxon>
        <taxon>Pseudomonadati</taxon>
        <taxon>Pseudomonadota</taxon>
        <taxon>Alphaproteobacteria</taxon>
        <taxon>Hyphomicrobiales</taxon>
        <taxon>Methylobacteriaceae</taxon>
        <taxon>Enterovirga</taxon>
    </lineage>
</organism>
<name>A0A849I1K5_9HYPH</name>
<reference evidence="2 3" key="1">
    <citation type="submission" date="2020-04" db="EMBL/GenBank/DDBJ databases">
        <title>Enterovirga sp. isolate from soil.</title>
        <authorList>
            <person name="Chea S."/>
            <person name="Kim D.-U."/>
        </authorList>
    </citation>
    <scope>NUCLEOTIDE SEQUENCE [LARGE SCALE GENOMIC DNA]</scope>
    <source>
        <strain evidence="2 3">DB1703</strain>
    </source>
</reference>
<dbReference type="AlphaFoldDB" id="A0A849I1K5"/>
<dbReference type="NCBIfam" id="TIGR02122">
    <property type="entry name" value="TRAP_TAXI"/>
    <property type="match status" value="1"/>
</dbReference>
<keyword evidence="1" id="KW-1133">Transmembrane helix</keyword>